<evidence type="ECO:0008006" key="8">
    <source>
        <dbReference type="Google" id="ProtNLM"/>
    </source>
</evidence>
<accession>A0A3L7A5D4</accession>
<feature type="domain" description="Bacterial Ig-like" evidence="5">
    <location>
        <begin position="285"/>
        <end position="358"/>
    </location>
</feature>
<evidence type="ECO:0000256" key="1">
    <source>
        <dbReference type="SAM" id="MobiDB-lite"/>
    </source>
</evidence>
<keyword evidence="2" id="KW-0812">Transmembrane</keyword>
<evidence type="ECO:0000259" key="5">
    <source>
        <dbReference type="Pfam" id="PF19077"/>
    </source>
</evidence>
<name>A0A3L7A5D4_9MICO</name>
<feature type="region of interest" description="Disordered" evidence="1">
    <location>
        <begin position="278"/>
        <end position="305"/>
    </location>
</feature>
<keyword evidence="2" id="KW-0472">Membrane</keyword>
<dbReference type="NCBIfam" id="NF033510">
    <property type="entry name" value="Ca_tandemer"/>
    <property type="match status" value="9"/>
</dbReference>
<feature type="domain" description="Bacterial Ig-like" evidence="5">
    <location>
        <begin position="649"/>
        <end position="726"/>
    </location>
</feature>
<dbReference type="OrthoDB" id="5097616at2"/>
<feature type="region of interest" description="Disordered" evidence="1">
    <location>
        <begin position="1349"/>
        <end position="1391"/>
    </location>
</feature>
<reference evidence="6 7" key="1">
    <citation type="submission" date="2018-10" db="EMBL/GenBank/DDBJ databases">
        <authorList>
            <person name="Li J."/>
        </authorList>
    </citation>
    <scope>NUCLEOTIDE SEQUENCE [LARGE SCALE GENOMIC DNA]</scope>
    <source>
        <strain evidence="6 7">IF 016277</strain>
    </source>
</reference>
<keyword evidence="2" id="KW-1133">Transmembrane helix</keyword>
<sequence>MNGLTQQSSVLSRRGRVVRKATLALALSIGLVAPAFVATAAGAADEPDKITTTVVAGSVGQRDGSATIIIKERATLVTVTPPAGIRIIRPKTDFSCYDASNVLIPPTDFTTLHTKISCGFLDGETTGDFSSPQYFYEVPVTAQPGSALGSLSYELFTGATRVDSGTVTLRAEVLHQPVIISPTPGQLVNDARFPISGTADKLPGTGLKMNIFDFSSGTFIDLIPVNDDGTWTYTPSEPRPQGTNELAVMATLNDAGTMETEIMYVIDSIPPAVPVITNPPTGSPTNNNTPTVSGTGEDESTVEVRNSADATLCSSPVTNGTWSCTLTTALSDGDHTLEPVAFDEATNTSRGTPITITVLTALPEAPVITAPETGLVTNETTPTVSGTGPNGVTVEVRGSGGDVLCSAAVSGGTWSCTLETALAAGTYTLTPVSVDAATNERAGTAISITVDLTPPAKPVITSPETGFVTKDVKPTISGTAGNGSAIEVRSGGTLICSATVSDGAWECQPTADLAEGDYTLVATAKSVAGNTTASDPVSITIDTTPPAIPVISSPVDGTETNVQKPEISGTGEAGSTVTVSSTAGPVCSATVLPAGTWSCIPTTDLSEGTHTLTPTATDTAGNPAIGAAVSIVIDLTPPTVPVITSPTNGHITNEVRPTISGSGENGSTVTVRDGVVAVCTSPVTNGTWSCVPTADLSEGSHAFTPSATDAAGNSSEGQPVTITVDTTAPAVPVINAPLNGAAISELNPTISGGGENGSTVTVLSGTTVVCSAVVVAGIWSCEPETDLSEGEHTLTPVATDAANNTATGVAITITVDTTPPTVPVITSPQSGNATNEATPTISGTGENGSTVTVREGSTVICSAVVSGGVWSCAPTTNLSDGSHSLIPTARDAAGNEAEGAAVTLTVDTTPPTVPVITSPTDGHVTNEVTPTISGTGENGSTVELRHSVSATQRAAETVLCSAVVEGGTWSCEPTEELADGLHTLVPVASDAVGNTSTGAAVSFTILTVKPAAPVITSPVSGTSVNTAKPTFAGTGEDGTTVQVRDANERILCSAEVRNGRWSCESTVELPEAAYALTPVALDIAKNETAGAPVRITVDTTPPAPTTDITCIVDEAGMVACEGDGDEGDTIIITDGDGNTVCTVIIPEGGHWSCIGGPVTKFPIGVETIDEAGNSGGVTILPAPPVITSPVSGSAIGTATPTFSGTGTAGHDLTIVDENGDTVCSTTVKADGTWSCTITQTQEDGEHEYLPVSTAEDGTVFAGAPVRLTVDTEAPAPVTGAECVANADGTVTCSGTAEPGSTITITDAEGNTVCEAVADETGAWSCTSTGPVDLDELTITVTDAAGNVSPSITVGVGNRPTTPTPSPTPVTPTPTPVTPTPQPSPGGELVSTGSDYASLGAMAIVTMLLIGSGLFLRNRRTGQKN</sequence>
<dbReference type="InterPro" id="IPR041498">
    <property type="entry name" value="Big_6"/>
</dbReference>
<protein>
    <recommendedName>
        <fullName evidence="8">LPXTG cell wall anchor domain-containing protein</fullName>
    </recommendedName>
</protein>
<feature type="domain" description="Bacterial Ig-like" evidence="5">
    <location>
        <begin position="1197"/>
        <end position="1271"/>
    </location>
</feature>
<dbReference type="Pfam" id="PF19077">
    <property type="entry name" value="Big_13"/>
    <property type="match status" value="10"/>
</dbReference>
<feature type="compositionally biased region" description="Low complexity" evidence="1">
    <location>
        <begin position="910"/>
        <end position="920"/>
    </location>
</feature>
<dbReference type="Gene3D" id="2.60.40.10">
    <property type="entry name" value="Immunoglobulins"/>
    <property type="match status" value="12"/>
</dbReference>
<organism evidence="6 7">
    <name type="scientific">Mycetocola tolaasinivorans</name>
    <dbReference type="NCBI Taxonomy" id="76635"/>
    <lineage>
        <taxon>Bacteria</taxon>
        <taxon>Bacillati</taxon>
        <taxon>Actinomycetota</taxon>
        <taxon>Actinomycetes</taxon>
        <taxon>Micrococcales</taxon>
        <taxon>Microbacteriaceae</taxon>
        <taxon>Mycetocola</taxon>
    </lineage>
</organism>
<feature type="domain" description="Bacterial Ig-like" evidence="5">
    <location>
        <begin position="923"/>
        <end position="1005"/>
    </location>
</feature>
<feature type="signal peptide" evidence="3">
    <location>
        <begin position="1"/>
        <end position="40"/>
    </location>
</feature>
<keyword evidence="3" id="KW-0732">Signal</keyword>
<dbReference type="EMBL" id="RCUX01000008">
    <property type="protein sequence ID" value="RLP75060.1"/>
    <property type="molecule type" value="Genomic_DNA"/>
</dbReference>
<evidence type="ECO:0000313" key="7">
    <source>
        <dbReference type="Proteomes" id="UP000272503"/>
    </source>
</evidence>
<feature type="region of interest" description="Disordered" evidence="1">
    <location>
        <begin position="824"/>
        <end position="847"/>
    </location>
</feature>
<feature type="domain" description="Bacterial Ig" evidence="4">
    <location>
        <begin position="1275"/>
        <end position="1354"/>
    </location>
</feature>
<feature type="domain" description="Bacterial Ig-like" evidence="5">
    <location>
        <begin position="829"/>
        <end position="908"/>
    </location>
</feature>
<feature type="compositionally biased region" description="Low complexity" evidence="1">
    <location>
        <begin position="278"/>
        <end position="295"/>
    </location>
</feature>
<feature type="domain" description="Bacterial Ig-like" evidence="5">
    <location>
        <begin position="376"/>
        <end position="451"/>
    </location>
</feature>
<feature type="region of interest" description="Disordered" evidence="1">
    <location>
        <begin position="548"/>
        <end position="576"/>
    </location>
</feature>
<gene>
    <name evidence="6" type="ORF">D9V32_11615</name>
</gene>
<feature type="compositionally biased region" description="Polar residues" evidence="1">
    <location>
        <begin position="926"/>
        <end position="938"/>
    </location>
</feature>
<evidence type="ECO:0000259" key="4">
    <source>
        <dbReference type="Pfam" id="PF17936"/>
    </source>
</evidence>
<feature type="domain" description="Bacterial Ig-like" evidence="5">
    <location>
        <begin position="745"/>
        <end position="817"/>
    </location>
</feature>
<feature type="domain" description="Bacterial Ig-like" evidence="5">
    <location>
        <begin position="1024"/>
        <end position="1099"/>
    </location>
</feature>
<feature type="compositionally biased region" description="Pro residues" evidence="1">
    <location>
        <begin position="1361"/>
        <end position="1383"/>
    </location>
</feature>
<evidence type="ECO:0000313" key="6">
    <source>
        <dbReference type="EMBL" id="RLP75060.1"/>
    </source>
</evidence>
<feature type="compositionally biased region" description="Polar residues" evidence="1">
    <location>
        <begin position="827"/>
        <end position="847"/>
    </location>
</feature>
<proteinExistence type="predicted"/>
<dbReference type="Pfam" id="PF17936">
    <property type="entry name" value="Big_6"/>
    <property type="match status" value="1"/>
</dbReference>
<feature type="domain" description="Bacterial Ig-like" evidence="5">
    <location>
        <begin position="468"/>
        <end position="543"/>
    </location>
</feature>
<keyword evidence="7" id="KW-1185">Reference proteome</keyword>
<feature type="chain" id="PRO_5018177996" description="LPXTG cell wall anchor domain-containing protein" evidence="3">
    <location>
        <begin position="41"/>
        <end position="1424"/>
    </location>
</feature>
<comment type="caution">
    <text evidence="6">The sequence shown here is derived from an EMBL/GenBank/DDBJ whole genome shotgun (WGS) entry which is preliminary data.</text>
</comment>
<dbReference type="GO" id="GO:0005975">
    <property type="term" value="P:carbohydrate metabolic process"/>
    <property type="evidence" value="ECO:0007669"/>
    <property type="project" value="UniProtKB-ARBA"/>
</dbReference>
<feature type="domain" description="Bacterial Ig-like" evidence="5">
    <location>
        <begin position="560"/>
        <end position="634"/>
    </location>
</feature>
<dbReference type="Proteomes" id="UP000272503">
    <property type="component" value="Unassembled WGS sequence"/>
</dbReference>
<dbReference type="InterPro" id="IPR013783">
    <property type="entry name" value="Ig-like_fold"/>
</dbReference>
<dbReference type="InterPro" id="IPR044016">
    <property type="entry name" value="Big_13"/>
</dbReference>
<evidence type="ECO:0000256" key="2">
    <source>
        <dbReference type="SAM" id="Phobius"/>
    </source>
</evidence>
<evidence type="ECO:0000256" key="3">
    <source>
        <dbReference type="SAM" id="SignalP"/>
    </source>
</evidence>
<feature type="transmembrane region" description="Helical" evidence="2">
    <location>
        <begin position="1395"/>
        <end position="1415"/>
    </location>
</feature>
<feature type="region of interest" description="Disordered" evidence="1">
    <location>
        <begin position="910"/>
        <end position="938"/>
    </location>
</feature>